<dbReference type="Proteomes" id="UP001596915">
    <property type="component" value="Unassembled WGS sequence"/>
</dbReference>
<accession>A0ABW2WPU3</accession>
<proteinExistence type="predicted"/>
<name>A0ABW2WPU3_9ACTN</name>
<dbReference type="EMBL" id="JBHTGL010000005">
    <property type="protein sequence ID" value="MFD0622272.1"/>
    <property type="molecule type" value="Genomic_DNA"/>
</dbReference>
<evidence type="ECO:0000313" key="2">
    <source>
        <dbReference type="Proteomes" id="UP001596915"/>
    </source>
</evidence>
<comment type="caution">
    <text evidence="1">The sequence shown here is derived from an EMBL/GenBank/DDBJ whole genome shotgun (WGS) entry which is preliminary data.</text>
</comment>
<gene>
    <name evidence="1" type="ORF">ACFQ2K_04975</name>
</gene>
<keyword evidence="2" id="KW-1185">Reference proteome</keyword>
<sequence length="42" mass="4604">MAISLPLLVIPGILTPEVLPALMLLLTAAHGSSLVRQWVRRR</sequence>
<protein>
    <submittedName>
        <fullName evidence="1">Uncharacterized protein</fullName>
    </submittedName>
</protein>
<reference evidence="2" key="1">
    <citation type="journal article" date="2019" name="Int. J. Syst. Evol. Microbiol.">
        <title>The Global Catalogue of Microorganisms (GCM) 10K type strain sequencing project: providing services to taxonomists for standard genome sequencing and annotation.</title>
        <authorList>
            <consortium name="The Broad Institute Genomics Platform"/>
            <consortium name="The Broad Institute Genome Sequencing Center for Infectious Disease"/>
            <person name="Wu L."/>
            <person name="Ma J."/>
        </authorList>
    </citation>
    <scope>NUCLEOTIDE SEQUENCE [LARGE SCALE GENOMIC DNA]</scope>
    <source>
        <strain evidence="2">JCM 12607</strain>
    </source>
</reference>
<organism evidence="1 2">
    <name type="scientific">Streptomyces sanglieri</name>
    <dbReference type="NCBI Taxonomy" id="193460"/>
    <lineage>
        <taxon>Bacteria</taxon>
        <taxon>Bacillati</taxon>
        <taxon>Actinomycetota</taxon>
        <taxon>Actinomycetes</taxon>
        <taxon>Kitasatosporales</taxon>
        <taxon>Streptomycetaceae</taxon>
        <taxon>Streptomyces</taxon>
    </lineage>
</organism>
<evidence type="ECO:0000313" key="1">
    <source>
        <dbReference type="EMBL" id="MFD0622272.1"/>
    </source>
</evidence>